<dbReference type="PANTHER" id="PTHR43423:SF1">
    <property type="entry name" value="ABC TRANSPORTER I FAMILY MEMBER 17"/>
    <property type="match status" value="1"/>
</dbReference>
<sequence>MRPRVLLMDEPTASLDPVSTQRVETTLEELSQEISIVMVTHSIAQAARASTRTAYFYQGRLIEEGPTEELFERPKQKLTEEYVTGRFG</sequence>
<proteinExistence type="predicted"/>
<gene>
    <name evidence="1" type="ORF">B1B_08980</name>
</gene>
<dbReference type="Gene3D" id="3.40.50.300">
    <property type="entry name" value="P-loop containing nucleotide triphosphate hydrolases"/>
    <property type="match status" value="1"/>
</dbReference>
<dbReference type="InterPro" id="IPR027417">
    <property type="entry name" value="P-loop_NTPase"/>
</dbReference>
<comment type="caution">
    <text evidence="1">The sequence shown here is derived from an EMBL/GenBank/DDBJ whole genome shotgun (WGS) entry which is preliminary data.</text>
</comment>
<dbReference type="EMBL" id="AUZY01005899">
    <property type="protein sequence ID" value="EQD56699.1"/>
    <property type="molecule type" value="Genomic_DNA"/>
</dbReference>
<organism evidence="1">
    <name type="scientific">mine drainage metagenome</name>
    <dbReference type="NCBI Taxonomy" id="410659"/>
    <lineage>
        <taxon>unclassified sequences</taxon>
        <taxon>metagenomes</taxon>
        <taxon>ecological metagenomes</taxon>
    </lineage>
</organism>
<dbReference type="AlphaFoldDB" id="T1BU47"/>
<dbReference type="PANTHER" id="PTHR43423">
    <property type="entry name" value="ABC TRANSPORTER I FAMILY MEMBER 17"/>
    <property type="match status" value="1"/>
</dbReference>
<evidence type="ECO:0000313" key="1">
    <source>
        <dbReference type="EMBL" id="EQD56699.1"/>
    </source>
</evidence>
<protein>
    <submittedName>
        <fullName evidence="1">Phosphate ABC transporter, ATPase subunit</fullName>
    </submittedName>
</protein>
<accession>T1BU47</accession>
<name>T1BU47_9ZZZZ</name>
<reference evidence="1" key="1">
    <citation type="submission" date="2013-08" db="EMBL/GenBank/DDBJ databases">
        <authorList>
            <person name="Mendez C."/>
            <person name="Richter M."/>
            <person name="Ferrer M."/>
            <person name="Sanchez J."/>
        </authorList>
    </citation>
    <scope>NUCLEOTIDE SEQUENCE</scope>
</reference>
<reference evidence="1" key="2">
    <citation type="journal article" date="2014" name="ISME J.">
        <title>Microbial stratification in low pH oxic and suboxic macroscopic growths along an acid mine drainage.</title>
        <authorList>
            <person name="Mendez-Garcia C."/>
            <person name="Mesa V."/>
            <person name="Sprenger R.R."/>
            <person name="Richter M."/>
            <person name="Diez M.S."/>
            <person name="Solano J."/>
            <person name="Bargiela R."/>
            <person name="Golyshina O.V."/>
            <person name="Manteca A."/>
            <person name="Ramos J.L."/>
            <person name="Gallego J.R."/>
            <person name="Llorente I."/>
            <person name="Martins Dos Santos V.A."/>
            <person name="Jensen O.N."/>
            <person name="Pelaez A.I."/>
            <person name="Sanchez J."/>
            <person name="Ferrer M."/>
        </authorList>
    </citation>
    <scope>NUCLEOTIDE SEQUENCE</scope>
</reference>
<dbReference type="SUPFAM" id="SSF52540">
    <property type="entry name" value="P-loop containing nucleoside triphosphate hydrolases"/>
    <property type="match status" value="1"/>
</dbReference>